<keyword evidence="1" id="KW-0805">Transcription regulation</keyword>
<keyword evidence="6" id="KW-1185">Reference proteome</keyword>
<evidence type="ECO:0000256" key="3">
    <source>
        <dbReference type="ARBA" id="ARBA00023163"/>
    </source>
</evidence>
<evidence type="ECO:0000313" key="6">
    <source>
        <dbReference type="Proteomes" id="UP000198564"/>
    </source>
</evidence>
<dbReference type="EMBL" id="FNYW01000020">
    <property type="protein sequence ID" value="SEI79007.1"/>
    <property type="molecule type" value="Genomic_DNA"/>
</dbReference>
<dbReference type="AlphaFoldDB" id="A0A1H6TP59"/>
<dbReference type="InterPro" id="IPR036390">
    <property type="entry name" value="WH_DNA-bd_sf"/>
</dbReference>
<feature type="domain" description="HTH gntR-type" evidence="4">
    <location>
        <begin position="9"/>
        <end position="77"/>
    </location>
</feature>
<dbReference type="Gene3D" id="1.10.10.10">
    <property type="entry name" value="Winged helix-like DNA-binding domain superfamily/Winged helix DNA-binding domain"/>
    <property type="match status" value="1"/>
</dbReference>
<gene>
    <name evidence="5" type="ORF">SAMN04488113_12032</name>
</gene>
<dbReference type="InterPro" id="IPR000524">
    <property type="entry name" value="Tscrpt_reg_HTH_GntR"/>
</dbReference>
<name>A0A1H6TP59_9LACT</name>
<accession>A0A1H6TP59</accession>
<proteinExistence type="predicted"/>
<keyword evidence="2" id="KW-0238">DNA-binding</keyword>
<sequence length="126" mass="14849">MTVSFNKRDPIYLQVMHYFKRLIVSGELLPGEEMPSRRQLANELKINPNTVQRAYSEMEEQRLIHTEPNRPSRITEDPVVLEQLKNEWLKQAMTTFISAIQPLDISLNELVPLLEEKMKTRKKDDK</sequence>
<dbReference type="PROSITE" id="PS50949">
    <property type="entry name" value="HTH_GNTR"/>
    <property type="match status" value="1"/>
</dbReference>
<dbReference type="PANTHER" id="PTHR38445">
    <property type="entry name" value="HTH-TYPE TRANSCRIPTIONAL REPRESSOR YTRA"/>
    <property type="match status" value="1"/>
</dbReference>
<dbReference type="GO" id="GO:0003700">
    <property type="term" value="F:DNA-binding transcription factor activity"/>
    <property type="evidence" value="ECO:0007669"/>
    <property type="project" value="InterPro"/>
</dbReference>
<dbReference type="Pfam" id="PF00392">
    <property type="entry name" value="GntR"/>
    <property type="match status" value="1"/>
</dbReference>
<keyword evidence="3" id="KW-0804">Transcription</keyword>
<dbReference type="STRING" id="1130080.SAMN04488113_12032"/>
<protein>
    <submittedName>
        <fullName evidence="5">Transcriptional regulator, GntR family</fullName>
    </submittedName>
</protein>
<dbReference type="CDD" id="cd07377">
    <property type="entry name" value="WHTH_GntR"/>
    <property type="match status" value="1"/>
</dbReference>
<dbReference type="SUPFAM" id="SSF46785">
    <property type="entry name" value="Winged helix' DNA-binding domain"/>
    <property type="match status" value="1"/>
</dbReference>
<dbReference type="InterPro" id="IPR036388">
    <property type="entry name" value="WH-like_DNA-bd_sf"/>
</dbReference>
<evidence type="ECO:0000256" key="1">
    <source>
        <dbReference type="ARBA" id="ARBA00023015"/>
    </source>
</evidence>
<dbReference type="PANTHER" id="PTHR38445:SF6">
    <property type="entry name" value="GNTR-FAMILY TRANSCRIPTIONAL REGULATOR"/>
    <property type="match status" value="1"/>
</dbReference>
<evidence type="ECO:0000259" key="4">
    <source>
        <dbReference type="PROSITE" id="PS50949"/>
    </source>
</evidence>
<organism evidence="5 6">
    <name type="scientific">Alkalibacterium gilvum</name>
    <dbReference type="NCBI Taxonomy" id="1130080"/>
    <lineage>
        <taxon>Bacteria</taxon>
        <taxon>Bacillati</taxon>
        <taxon>Bacillota</taxon>
        <taxon>Bacilli</taxon>
        <taxon>Lactobacillales</taxon>
        <taxon>Carnobacteriaceae</taxon>
        <taxon>Alkalibacterium</taxon>
    </lineage>
</organism>
<dbReference type="GO" id="GO:0003677">
    <property type="term" value="F:DNA binding"/>
    <property type="evidence" value="ECO:0007669"/>
    <property type="project" value="UniProtKB-KW"/>
</dbReference>
<evidence type="ECO:0000313" key="5">
    <source>
        <dbReference type="EMBL" id="SEI79007.1"/>
    </source>
</evidence>
<dbReference type="Proteomes" id="UP000198564">
    <property type="component" value="Unassembled WGS sequence"/>
</dbReference>
<dbReference type="RefSeq" id="WP_177170521.1">
    <property type="nucleotide sequence ID" value="NZ_FNYW01000020.1"/>
</dbReference>
<reference evidence="6" key="1">
    <citation type="submission" date="2016-10" db="EMBL/GenBank/DDBJ databases">
        <authorList>
            <person name="Varghese N."/>
            <person name="Submissions S."/>
        </authorList>
    </citation>
    <scope>NUCLEOTIDE SEQUENCE [LARGE SCALE GENOMIC DNA]</scope>
    <source>
        <strain evidence="6">DSM 25751</strain>
    </source>
</reference>
<evidence type="ECO:0000256" key="2">
    <source>
        <dbReference type="ARBA" id="ARBA00023125"/>
    </source>
</evidence>
<dbReference type="SMART" id="SM00345">
    <property type="entry name" value="HTH_GNTR"/>
    <property type="match status" value="1"/>
</dbReference>